<protein>
    <submittedName>
        <fullName evidence="1">Uncharacterized protein</fullName>
    </submittedName>
</protein>
<proteinExistence type="predicted"/>
<evidence type="ECO:0000313" key="2">
    <source>
        <dbReference type="Proteomes" id="UP000030787"/>
    </source>
</evidence>
<sequence length="78" mass="8744">MQKWTVNHNWDKISVEKRRNKCTLYINGKEVDSQGGPLGGSLIGKTPSGETVTATINSGFFGRTYCNIYINDVKIFMN</sequence>
<name>A0A0A7LCR8_9ARCH</name>
<dbReference type="Proteomes" id="UP000030787">
    <property type="component" value="Chromosome"/>
</dbReference>
<organism evidence="1 2">
    <name type="scientific">Candidatus Methanoplasma termitum</name>
    <dbReference type="NCBI Taxonomy" id="1577791"/>
    <lineage>
        <taxon>Archaea</taxon>
        <taxon>Methanobacteriati</taxon>
        <taxon>Thermoplasmatota</taxon>
        <taxon>Thermoplasmata</taxon>
        <taxon>Methanomassiliicoccales</taxon>
        <taxon>Methanomassiliicoccaceae</taxon>
        <taxon>Candidatus Methanoplasma</taxon>
    </lineage>
</organism>
<dbReference type="STRING" id="1577791.Mpt1_c09900"/>
<keyword evidence="2" id="KW-1185">Reference proteome</keyword>
<dbReference type="AlphaFoldDB" id="A0A0A7LCR8"/>
<gene>
    <name evidence="1" type="ORF">Mpt1_c09900</name>
</gene>
<dbReference type="KEGG" id="mear:Mpt1_c09900"/>
<evidence type="ECO:0000313" key="1">
    <source>
        <dbReference type="EMBL" id="AIZ56864.1"/>
    </source>
</evidence>
<reference evidence="1 2" key="1">
    <citation type="journal article" date="2014" name="Appl. Environ. Microbiol.">
        <title>Comparative Genome Analysis of 'Candidatus Methanoplasma termitum' Indicates a New Mode of Energy Metabolism in the Seventh Order of Methanogens.</title>
        <authorList>
            <person name="Lang K."/>
            <person name="Schuldes J."/>
            <person name="Klingl A."/>
            <person name="Poehlein A."/>
            <person name="Daniel R."/>
            <person name="Brune A."/>
        </authorList>
    </citation>
    <scope>NUCLEOTIDE SEQUENCE [LARGE SCALE GENOMIC DNA]</scope>
    <source>
        <strain evidence="2">Mpt1</strain>
    </source>
</reference>
<accession>A0A0A7LCR8</accession>
<dbReference type="EMBL" id="CP010070">
    <property type="protein sequence ID" value="AIZ56864.1"/>
    <property type="molecule type" value="Genomic_DNA"/>
</dbReference>
<dbReference type="HOGENOM" id="CLU_2765832_0_0_2"/>